<dbReference type="GO" id="GO:0043565">
    <property type="term" value="F:sequence-specific DNA binding"/>
    <property type="evidence" value="ECO:0007669"/>
    <property type="project" value="TreeGrafter"/>
</dbReference>
<keyword evidence="3" id="KW-0949">S-adenosyl-L-methionine</keyword>
<dbReference type="RefSeq" id="WP_196061753.1">
    <property type="nucleotide sequence ID" value="NZ_CP054160.3"/>
</dbReference>
<accession>A0AAE7SS09</accession>
<dbReference type="GO" id="GO:0032259">
    <property type="term" value="P:methylation"/>
    <property type="evidence" value="ECO:0007669"/>
    <property type="project" value="UniProtKB-KW"/>
</dbReference>
<dbReference type="PANTHER" id="PTHR30481:SF4">
    <property type="entry name" value="SITE-SPECIFIC DNA-METHYLTRANSFERASE (ADENINE-SPECIFIC)"/>
    <property type="match status" value="1"/>
</dbReference>
<organism evidence="4 5">
    <name type="scientific">Serratia fonticola</name>
    <dbReference type="NCBI Taxonomy" id="47917"/>
    <lineage>
        <taxon>Bacteria</taxon>
        <taxon>Pseudomonadati</taxon>
        <taxon>Pseudomonadota</taxon>
        <taxon>Gammaproteobacteria</taxon>
        <taxon>Enterobacterales</taxon>
        <taxon>Yersiniaceae</taxon>
        <taxon>Serratia</taxon>
    </lineage>
</organism>
<dbReference type="PANTHER" id="PTHR30481">
    <property type="entry name" value="DNA ADENINE METHYLASE"/>
    <property type="match status" value="1"/>
</dbReference>
<dbReference type="Gene3D" id="3.40.50.150">
    <property type="entry name" value="Vaccinia Virus protein VP39"/>
    <property type="match status" value="1"/>
</dbReference>
<dbReference type="GO" id="GO:0009307">
    <property type="term" value="P:DNA restriction-modification system"/>
    <property type="evidence" value="ECO:0007669"/>
    <property type="project" value="InterPro"/>
</dbReference>
<dbReference type="GO" id="GO:1904047">
    <property type="term" value="F:S-adenosyl-L-methionine binding"/>
    <property type="evidence" value="ECO:0007669"/>
    <property type="project" value="TreeGrafter"/>
</dbReference>
<dbReference type="REBASE" id="459593">
    <property type="entry name" value="M.SfoB3ORF15585P"/>
</dbReference>
<dbReference type="AlphaFoldDB" id="A0AAE7SS09"/>
<gene>
    <name evidence="4" type="ORF">G9399_15585</name>
</gene>
<dbReference type="InterPro" id="IPR012327">
    <property type="entry name" value="MeTrfase_D12"/>
</dbReference>
<protein>
    <submittedName>
        <fullName evidence="4">DNA adenine methylase</fullName>
    </submittedName>
</protein>
<reference evidence="5" key="1">
    <citation type="submission" date="2020-03" db="EMBL/GenBank/DDBJ databases">
        <title>Genome sequences of seven Enterobacteriaceae strains isolated from Canadian wastewater treatment facilities.</title>
        <authorList>
            <person name="Huang H."/>
            <person name="Chmara J.T."/>
            <person name="Duceppe M.-O."/>
        </authorList>
    </citation>
    <scope>NUCLEOTIDE SEQUENCE [LARGE SCALE GENOMIC DNA]</scope>
    <source>
        <strain evidence="5">Biosolid 3</strain>
    </source>
</reference>
<evidence type="ECO:0000256" key="3">
    <source>
        <dbReference type="ARBA" id="ARBA00022691"/>
    </source>
</evidence>
<dbReference type="EMBL" id="CP054160">
    <property type="protein sequence ID" value="QXT42979.1"/>
    <property type="molecule type" value="Genomic_DNA"/>
</dbReference>
<evidence type="ECO:0000313" key="4">
    <source>
        <dbReference type="EMBL" id="QXT42979.1"/>
    </source>
</evidence>
<sequence>MGYLGSKAASGAYQAIISQMPPHDTYIETHLGGGAIMLRKPSAPRSIGWDIDPDAVEAFCQGNPEFLDNQAERLMIEVGDAVELLRAAPFEQYGRTLLYVDPPYLPETRTSRARYRHEYTVDDHCNLIATLRDLPSSVMVMISGYPSAMYDALLADWRSIQFQVMTRGGPRTEQLWMNFNEGAAYSAAFAGTDYIDRQRIKRKAARWAKNYRELPPGEQLAILAALLKEHRKVT</sequence>
<dbReference type="Proteomes" id="UP000503464">
    <property type="component" value="Chromosome"/>
</dbReference>
<evidence type="ECO:0000313" key="5">
    <source>
        <dbReference type="Proteomes" id="UP000503464"/>
    </source>
</evidence>
<dbReference type="GO" id="GO:0006298">
    <property type="term" value="P:mismatch repair"/>
    <property type="evidence" value="ECO:0007669"/>
    <property type="project" value="TreeGrafter"/>
</dbReference>
<evidence type="ECO:0000256" key="2">
    <source>
        <dbReference type="ARBA" id="ARBA00022679"/>
    </source>
</evidence>
<evidence type="ECO:0000256" key="1">
    <source>
        <dbReference type="ARBA" id="ARBA00022603"/>
    </source>
</evidence>
<keyword evidence="2" id="KW-0808">Transferase</keyword>
<keyword evidence="1 4" id="KW-0489">Methyltransferase</keyword>
<name>A0AAE7SS09_SERFO</name>
<dbReference type="InterPro" id="IPR029063">
    <property type="entry name" value="SAM-dependent_MTases_sf"/>
</dbReference>
<dbReference type="SUPFAM" id="SSF53335">
    <property type="entry name" value="S-adenosyl-L-methionine-dependent methyltransferases"/>
    <property type="match status" value="1"/>
</dbReference>
<dbReference type="GO" id="GO:0009007">
    <property type="term" value="F:site-specific DNA-methyltransferase (adenine-specific) activity"/>
    <property type="evidence" value="ECO:0007669"/>
    <property type="project" value="UniProtKB-EC"/>
</dbReference>
<proteinExistence type="predicted"/>